<feature type="compositionally biased region" description="Polar residues" evidence="1">
    <location>
        <begin position="1"/>
        <end position="12"/>
    </location>
</feature>
<organism evidence="2 3">
    <name type="scientific">Fusarium equiseti</name>
    <name type="common">Fusarium scirpi</name>
    <dbReference type="NCBI Taxonomy" id="61235"/>
    <lineage>
        <taxon>Eukaryota</taxon>
        <taxon>Fungi</taxon>
        <taxon>Dikarya</taxon>
        <taxon>Ascomycota</taxon>
        <taxon>Pezizomycotina</taxon>
        <taxon>Sordariomycetes</taxon>
        <taxon>Hypocreomycetidae</taxon>
        <taxon>Hypocreales</taxon>
        <taxon>Nectriaceae</taxon>
        <taxon>Fusarium</taxon>
        <taxon>Fusarium incarnatum-equiseti species complex</taxon>
    </lineage>
</organism>
<feature type="region of interest" description="Disordered" evidence="1">
    <location>
        <begin position="47"/>
        <end position="78"/>
    </location>
</feature>
<accession>A0ABQ8REG1</accession>
<reference evidence="2" key="1">
    <citation type="submission" date="2022-09" db="EMBL/GenBank/DDBJ databases">
        <title>Fusarium specimens isolated from Avocado Roots.</title>
        <authorList>
            <person name="Stajich J."/>
            <person name="Roper C."/>
            <person name="Heimlech-Rivalta G."/>
        </authorList>
    </citation>
    <scope>NUCLEOTIDE SEQUENCE</scope>
    <source>
        <strain evidence="2">CF00095</strain>
    </source>
</reference>
<evidence type="ECO:0000313" key="3">
    <source>
        <dbReference type="Proteomes" id="UP001152024"/>
    </source>
</evidence>
<dbReference type="EMBL" id="JAOQBH010000007">
    <property type="protein sequence ID" value="KAJ4133490.1"/>
    <property type="molecule type" value="Genomic_DNA"/>
</dbReference>
<proteinExistence type="predicted"/>
<comment type="caution">
    <text evidence="2">The sequence shown here is derived from an EMBL/GenBank/DDBJ whole genome shotgun (WGS) entry which is preliminary data.</text>
</comment>
<feature type="region of interest" description="Disordered" evidence="1">
    <location>
        <begin position="1"/>
        <end position="29"/>
    </location>
</feature>
<protein>
    <submittedName>
        <fullName evidence="2">Uncharacterized protein</fullName>
    </submittedName>
</protein>
<evidence type="ECO:0000313" key="2">
    <source>
        <dbReference type="EMBL" id="KAJ4133490.1"/>
    </source>
</evidence>
<keyword evidence="3" id="KW-1185">Reference proteome</keyword>
<gene>
    <name evidence="2" type="ORF">NW768_005076</name>
</gene>
<dbReference type="Proteomes" id="UP001152024">
    <property type="component" value="Unassembled WGS sequence"/>
</dbReference>
<evidence type="ECO:0000256" key="1">
    <source>
        <dbReference type="SAM" id="MobiDB-lite"/>
    </source>
</evidence>
<sequence>MASDSECVSTNPPLKPHEDAPSGTDSDTRLVPQIKWIRMASLANINGDALPLNPHQTVPSTPDHDNDEDFASSDSRRI</sequence>
<name>A0ABQ8REG1_FUSEQ</name>